<organism evidence="1 2">
    <name type="scientific">Streptomyces chiangmaiensis</name>
    <dbReference type="NCBI Taxonomy" id="766497"/>
    <lineage>
        <taxon>Bacteria</taxon>
        <taxon>Bacillati</taxon>
        <taxon>Actinomycetota</taxon>
        <taxon>Actinomycetes</taxon>
        <taxon>Kitasatosporales</taxon>
        <taxon>Streptomycetaceae</taxon>
        <taxon>Streptomyces</taxon>
    </lineage>
</organism>
<name>A0ABU7FLQ4_9ACTN</name>
<dbReference type="Proteomes" id="UP001333996">
    <property type="component" value="Unassembled WGS sequence"/>
</dbReference>
<keyword evidence="2" id="KW-1185">Reference proteome</keyword>
<protein>
    <submittedName>
        <fullName evidence="1">Uncharacterized protein</fullName>
    </submittedName>
</protein>
<dbReference type="RefSeq" id="WP_329509407.1">
    <property type="nucleotide sequence ID" value="NZ_BAAAYZ010000063.1"/>
</dbReference>
<sequence length="67" mass="7415">MAVDGVIRYRQTRNHSVVTFVPDKASGLLINRPDEQVMAAAYRVTGPTGVTQLWRGQAVRDAVDTCR</sequence>
<evidence type="ECO:0000313" key="1">
    <source>
        <dbReference type="EMBL" id="MED7824983.1"/>
    </source>
</evidence>
<gene>
    <name evidence="1" type="ORF">VXC91_24075</name>
</gene>
<evidence type="ECO:0000313" key="2">
    <source>
        <dbReference type="Proteomes" id="UP001333996"/>
    </source>
</evidence>
<reference evidence="1" key="1">
    <citation type="submission" date="2024-01" db="EMBL/GenBank/DDBJ databases">
        <title>First draft genome sequence data of TA4-1, the type strain of Gram-positive actinobacterium Streptomyces chiangmaiensis.</title>
        <authorList>
            <person name="Yasawong M."/>
            <person name="Nantapong N."/>
        </authorList>
    </citation>
    <scope>NUCLEOTIDE SEQUENCE</scope>
    <source>
        <strain evidence="1">TA4-1</strain>
    </source>
</reference>
<accession>A0ABU7FLQ4</accession>
<comment type="caution">
    <text evidence="1">The sequence shown here is derived from an EMBL/GenBank/DDBJ whole genome shotgun (WGS) entry which is preliminary data.</text>
</comment>
<dbReference type="EMBL" id="JAYWVC010000091">
    <property type="protein sequence ID" value="MED7824983.1"/>
    <property type="molecule type" value="Genomic_DNA"/>
</dbReference>
<proteinExistence type="predicted"/>